<dbReference type="PANTHER" id="PTHR46112">
    <property type="entry name" value="AMINOPEPTIDASE"/>
    <property type="match status" value="1"/>
</dbReference>
<feature type="domain" description="Peptidase M24" evidence="2">
    <location>
        <begin position="81"/>
        <end position="145"/>
    </location>
</feature>
<reference evidence="3 4" key="1">
    <citation type="submission" date="2019-03" db="EMBL/GenBank/DDBJ databases">
        <title>Genomic Encyclopedia of Type Strains, Phase IV (KMG-IV): sequencing the most valuable type-strain genomes for metagenomic binning, comparative biology and taxonomic classification.</title>
        <authorList>
            <person name="Goeker M."/>
        </authorList>
    </citation>
    <scope>NUCLEOTIDE SEQUENCE [LARGE SCALE GENOMIC DNA]</scope>
    <source>
        <strain evidence="3 4">DSM 19377</strain>
    </source>
</reference>
<evidence type="ECO:0000256" key="1">
    <source>
        <dbReference type="SAM" id="MobiDB-lite"/>
    </source>
</evidence>
<evidence type="ECO:0000313" key="4">
    <source>
        <dbReference type="Proteomes" id="UP000295416"/>
    </source>
</evidence>
<dbReference type="Pfam" id="PF00557">
    <property type="entry name" value="Peptidase_M24"/>
    <property type="match status" value="1"/>
</dbReference>
<organism evidence="3 4">
    <name type="scientific">Scopulibacillus darangshiensis</name>
    <dbReference type="NCBI Taxonomy" id="442528"/>
    <lineage>
        <taxon>Bacteria</taxon>
        <taxon>Bacillati</taxon>
        <taxon>Bacillota</taxon>
        <taxon>Bacilli</taxon>
        <taxon>Bacillales</taxon>
        <taxon>Sporolactobacillaceae</taxon>
        <taxon>Scopulibacillus</taxon>
    </lineage>
</organism>
<sequence length="177" mass="19716">MEMLRSLCPYLEFIASNQIQLAGNSEWHLATYSVLQQLAPGLLLANEYIVLQELLPAAKWVNAVPMLDNILAIKDDAEIKYLRHAARIADLGMEAAMNILEPGIKENEVAGEVERAIRYGGSEWSWSSTQGTEVGSGYRTEYKSGVTQPATEKPIDNKRSIGNHRNRCIRSTILLTN</sequence>
<dbReference type="InterPro" id="IPR036005">
    <property type="entry name" value="Creatinase/aminopeptidase-like"/>
</dbReference>
<dbReference type="SUPFAM" id="SSF55920">
    <property type="entry name" value="Creatinase/aminopeptidase"/>
    <property type="match status" value="1"/>
</dbReference>
<dbReference type="AlphaFoldDB" id="A0A4R2NSM7"/>
<proteinExistence type="predicted"/>
<gene>
    <name evidence="3" type="ORF">EV207_1223</name>
</gene>
<dbReference type="InterPro" id="IPR050659">
    <property type="entry name" value="Peptidase_M24B"/>
</dbReference>
<name>A0A4R2NSM7_9BACL</name>
<dbReference type="PANTHER" id="PTHR46112:SF3">
    <property type="entry name" value="AMINOPEPTIDASE YPDF"/>
    <property type="match status" value="1"/>
</dbReference>
<evidence type="ECO:0000259" key="2">
    <source>
        <dbReference type="Pfam" id="PF00557"/>
    </source>
</evidence>
<dbReference type="Gene3D" id="3.90.230.10">
    <property type="entry name" value="Creatinase/methionine aminopeptidase superfamily"/>
    <property type="match status" value="1"/>
</dbReference>
<protein>
    <submittedName>
        <fullName evidence="3">Metallopeptidase family M24</fullName>
    </submittedName>
</protein>
<dbReference type="EMBL" id="SLXK01000022">
    <property type="protein sequence ID" value="TCP24900.1"/>
    <property type="molecule type" value="Genomic_DNA"/>
</dbReference>
<comment type="caution">
    <text evidence="3">The sequence shown here is derived from an EMBL/GenBank/DDBJ whole genome shotgun (WGS) entry which is preliminary data.</text>
</comment>
<dbReference type="Proteomes" id="UP000295416">
    <property type="component" value="Unassembled WGS sequence"/>
</dbReference>
<keyword evidence="4" id="KW-1185">Reference proteome</keyword>
<dbReference type="InterPro" id="IPR000994">
    <property type="entry name" value="Pept_M24"/>
</dbReference>
<feature type="region of interest" description="Disordered" evidence="1">
    <location>
        <begin position="128"/>
        <end position="162"/>
    </location>
</feature>
<accession>A0A4R2NSM7</accession>
<evidence type="ECO:0000313" key="3">
    <source>
        <dbReference type="EMBL" id="TCP24900.1"/>
    </source>
</evidence>
<dbReference type="OrthoDB" id="9761809at2"/>